<feature type="transmembrane region" description="Helical" evidence="6">
    <location>
        <begin position="186"/>
        <end position="207"/>
    </location>
</feature>
<dbReference type="CDD" id="cd00371">
    <property type="entry name" value="HMA"/>
    <property type="match status" value="1"/>
</dbReference>
<dbReference type="AlphaFoldDB" id="A0A437ML48"/>
<comment type="caution">
    <text evidence="8">The sequence shown here is derived from an EMBL/GenBank/DDBJ whole genome shotgun (WGS) entry which is preliminary data.</text>
</comment>
<gene>
    <name evidence="8" type="ORF">EOD41_16140</name>
</gene>
<dbReference type="Pfam" id="PF07291">
    <property type="entry name" value="MauE"/>
    <property type="match status" value="1"/>
</dbReference>
<feature type="transmembrane region" description="Helical" evidence="6">
    <location>
        <begin position="219"/>
        <end position="246"/>
    </location>
</feature>
<evidence type="ECO:0000256" key="6">
    <source>
        <dbReference type="SAM" id="Phobius"/>
    </source>
</evidence>
<evidence type="ECO:0000256" key="1">
    <source>
        <dbReference type="ARBA" id="ARBA00004141"/>
    </source>
</evidence>
<dbReference type="InterPro" id="IPR009908">
    <property type="entry name" value="Methylamine_util_MauE"/>
</dbReference>
<evidence type="ECO:0000256" key="5">
    <source>
        <dbReference type="ARBA" id="ARBA00023136"/>
    </source>
</evidence>
<dbReference type="PROSITE" id="PS50846">
    <property type="entry name" value="HMA_2"/>
    <property type="match status" value="1"/>
</dbReference>
<evidence type="ECO:0000256" key="2">
    <source>
        <dbReference type="ARBA" id="ARBA00022692"/>
    </source>
</evidence>
<dbReference type="InterPro" id="IPR006121">
    <property type="entry name" value="HMA_dom"/>
</dbReference>
<keyword evidence="2 6" id="KW-0812">Transmembrane</keyword>
<keyword evidence="4 6" id="KW-1133">Transmembrane helix</keyword>
<dbReference type="GO" id="GO:0016020">
    <property type="term" value="C:membrane"/>
    <property type="evidence" value="ECO:0007669"/>
    <property type="project" value="UniProtKB-SubCell"/>
</dbReference>
<dbReference type="InterPro" id="IPR017969">
    <property type="entry name" value="Heavy-metal-associated_CS"/>
</dbReference>
<evidence type="ECO:0000256" key="4">
    <source>
        <dbReference type="ARBA" id="ARBA00022989"/>
    </source>
</evidence>
<evidence type="ECO:0000259" key="7">
    <source>
        <dbReference type="PROSITE" id="PS50846"/>
    </source>
</evidence>
<dbReference type="PROSITE" id="PS01047">
    <property type="entry name" value="HMA_1"/>
    <property type="match status" value="1"/>
</dbReference>
<dbReference type="SUPFAM" id="SSF55008">
    <property type="entry name" value="HMA, heavy metal-associated domain"/>
    <property type="match status" value="1"/>
</dbReference>
<proteinExistence type="predicted"/>
<dbReference type="Proteomes" id="UP000282759">
    <property type="component" value="Unassembled WGS sequence"/>
</dbReference>
<feature type="transmembrane region" description="Helical" evidence="6">
    <location>
        <begin position="97"/>
        <end position="114"/>
    </location>
</feature>
<keyword evidence="9" id="KW-1185">Reference proteome</keyword>
<keyword evidence="3" id="KW-0479">Metal-binding</keyword>
<dbReference type="Gene3D" id="3.30.70.100">
    <property type="match status" value="1"/>
</dbReference>
<evidence type="ECO:0000256" key="3">
    <source>
        <dbReference type="ARBA" id="ARBA00022723"/>
    </source>
</evidence>
<dbReference type="RefSeq" id="WP_127706810.1">
    <property type="nucleotide sequence ID" value="NZ_SACK01000008.1"/>
</dbReference>
<reference evidence="8 9" key="1">
    <citation type="submission" date="2019-01" db="EMBL/GenBank/DDBJ databases">
        <authorList>
            <person name="Chen W.-M."/>
        </authorList>
    </citation>
    <scope>NUCLEOTIDE SEQUENCE [LARGE SCALE GENOMIC DNA]</scope>
    <source>
        <strain evidence="8 9">YBJ-36</strain>
    </source>
</reference>
<dbReference type="OrthoDB" id="1521937at2"/>
<feature type="domain" description="HMA" evidence="7">
    <location>
        <begin position="1"/>
        <end position="66"/>
    </location>
</feature>
<keyword evidence="5 6" id="KW-0472">Membrane</keyword>
<feature type="transmembrane region" description="Helical" evidence="6">
    <location>
        <begin position="162"/>
        <end position="180"/>
    </location>
</feature>
<dbReference type="GO" id="GO:0030416">
    <property type="term" value="P:methylamine metabolic process"/>
    <property type="evidence" value="ECO:0007669"/>
    <property type="project" value="InterPro"/>
</dbReference>
<organism evidence="8 9">
    <name type="scientific">Mucilaginibacter limnophilus</name>
    <dbReference type="NCBI Taxonomy" id="1932778"/>
    <lineage>
        <taxon>Bacteria</taxon>
        <taxon>Pseudomonadati</taxon>
        <taxon>Bacteroidota</taxon>
        <taxon>Sphingobacteriia</taxon>
        <taxon>Sphingobacteriales</taxon>
        <taxon>Sphingobacteriaceae</taxon>
        <taxon>Mucilaginibacter</taxon>
    </lineage>
</organism>
<dbReference type="Pfam" id="PF00403">
    <property type="entry name" value="HMA"/>
    <property type="match status" value="1"/>
</dbReference>
<evidence type="ECO:0000313" key="8">
    <source>
        <dbReference type="EMBL" id="RVT98326.1"/>
    </source>
</evidence>
<dbReference type="GO" id="GO:0046872">
    <property type="term" value="F:metal ion binding"/>
    <property type="evidence" value="ECO:0007669"/>
    <property type="project" value="UniProtKB-KW"/>
</dbReference>
<name>A0A437ML48_9SPHI</name>
<protein>
    <submittedName>
        <fullName evidence="8">Heavy-metal-associated domain-containing protein</fullName>
    </submittedName>
</protein>
<feature type="transmembrane region" description="Helical" evidence="6">
    <location>
        <begin position="120"/>
        <end position="141"/>
    </location>
</feature>
<dbReference type="EMBL" id="SACK01000008">
    <property type="protein sequence ID" value="RVT98326.1"/>
    <property type="molecule type" value="Genomic_DNA"/>
</dbReference>
<comment type="subcellular location">
    <subcellularLocation>
        <location evidence="1">Membrane</location>
        <topology evidence="1">Multi-pass membrane protein</topology>
    </subcellularLocation>
</comment>
<accession>A0A437ML48</accession>
<dbReference type="InterPro" id="IPR036163">
    <property type="entry name" value="HMA_dom_sf"/>
</dbReference>
<evidence type="ECO:0000313" key="9">
    <source>
        <dbReference type="Proteomes" id="UP000282759"/>
    </source>
</evidence>
<sequence length="248" mass="27610">MTHTYNITGMTCTGCQYKVKGLLEKVPGVTEVDIDLEKGKADISMNEHVATPVLQSALKDYPKYQLTEDMHQHVAATPVSFSDEEDKRTWLQTYKPILLIFGYITVISVLLGGLNGSFNWMKSMTVFMSGFFLIFSLFKMLNLSAFADSYSMYDIVAKKWRGWGYVYAFIELGLGVAYAINFNIVLISIITFVVMTVSIVGVLQSVLNKHRIQCACLGAVFNLPMSTVTIIEDALMIVMSAAMVIAMV</sequence>